<dbReference type="Proteomes" id="UP001157125">
    <property type="component" value="Unassembled WGS sequence"/>
</dbReference>
<dbReference type="EMBL" id="BSUN01000001">
    <property type="protein sequence ID" value="GMA36405.1"/>
    <property type="molecule type" value="Genomic_DNA"/>
</dbReference>
<sequence>MPSRGGGLAGWAALEAATAQAADALWGLALADTGAGRLELAEVCYDGELRFVGSPFGGTDQHTALRCRDGEALSLDFSQPRGPGALIPPPAQRFPLPFREYGLGLLIINTADSTRWRTRCS</sequence>
<dbReference type="InterPro" id="IPR020568">
    <property type="entry name" value="Ribosomal_Su5_D2-typ_SF"/>
</dbReference>
<accession>A0ABQ6IGH3</accession>
<keyword evidence="1" id="KW-0808">Transferase</keyword>
<dbReference type="Gene3D" id="3.30.230.10">
    <property type="match status" value="1"/>
</dbReference>
<gene>
    <name evidence="3" type="ORF">GCM10025876_26090</name>
</gene>
<keyword evidence="4" id="KW-1185">Reference proteome</keyword>
<evidence type="ECO:0000313" key="4">
    <source>
        <dbReference type="Proteomes" id="UP001157125"/>
    </source>
</evidence>
<dbReference type="RefSeq" id="WP_284328550.1">
    <property type="nucleotide sequence ID" value="NZ_BSUN01000001.1"/>
</dbReference>
<feature type="domain" description="GHMP kinase N-terminal" evidence="2">
    <location>
        <begin position="4"/>
        <end position="65"/>
    </location>
</feature>
<keyword evidence="1" id="KW-0418">Kinase</keyword>
<reference evidence="4" key="1">
    <citation type="journal article" date="2019" name="Int. J. Syst. Evol. Microbiol.">
        <title>The Global Catalogue of Microorganisms (GCM) 10K type strain sequencing project: providing services to taxonomists for standard genome sequencing and annotation.</title>
        <authorList>
            <consortium name="The Broad Institute Genomics Platform"/>
            <consortium name="The Broad Institute Genome Sequencing Center for Infectious Disease"/>
            <person name="Wu L."/>
            <person name="Ma J."/>
        </authorList>
    </citation>
    <scope>NUCLEOTIDE SEQUENCE [LARGE SCALE GENOMIC DNA]</scope>
    <source>
        <strain evidence="4">NBRC 112299</strain>
    </source>
</reference>
<proteinExistence type="predicted"/>
<evidence type="ECO:0000256" key="1">
    <source>
        <dbReference type="ARBA" id="ARBA00022777"/>
    </source>
</evidence>
<dbReference type="SUPFAM" id="SSF54211">
    <property type="entry name" value="Ribosomal protein S5 domain 2-like"/>
    <property type="match status" value="1"/>
</dbReference>
<dbReference type="InterPro" id="IPR014721">
    <property type="entry name" value="Ribsml_uS5_D2-typ_fold_subgr"/>
</dbReference>
<organism evidence="3 4">
    <name type="scientific">Demequina litorisediminis</name>
    <dbReference type="NCBI Taxonomy" id="1849022"/>
    <lineage>
        <taxon>Bacteria</taxon>
        <taxon>Bacillati</taxon>
        <taxon>Actinomycetota</taxon>
        <taxon>Actinomycetes</taxon>
        <taxon>Micrococcales</taxon>
        <taxon>Demequinaceae</taxon>
        <taxon>Demequina</taxon>
    </lineage>
</organism>
<dbReference type="Pfam" id="PF00288">
    <property type="entry name" value="GHMP_kinases_N"/>
    <property type="match status" value="1"/>
</dbReference>
<protein>
    <recommendedName>
        <fullName evidence="2">GHMP kinase N-terminal domain-containing protein</fullName>
    </recommendedName>
</protein>
<name>A0ABQ6IGH3_9MICO</name>
<comment type="caution">
    <text evidence="3">The sequence shown here is derived from an EMBL/GenBank/DDBJ whole genome shotgun (WGS) entry which is preliminary data.</text>
</comment>
<evidence type="ECO:0000259" key="2">
    <source>
        <dbReference type="Pfam" id="PF00288"/>
    </source>
</evidence>
<evidence type="ECO:0000313" key="3">
    <source>
        <dbReference type="EMBL" id="GMA36405.1"/>
    </source>
</evidence>
<dbReference type="InterPro" id="IPR006204">
    <property type="entry name" value="GHMP_kinase_N_dom"/>
</dbReference>